<accession>A0A0M6ZN53</accession>
<dbReference type="GO" id="GO:0003700">
    <property type="term" value="F:DNA-binding transcription factor activity"/>
    <property type="evidence" value="ECO:0007669"/>
    <property type="project" value="TreeGrafter"/>
</dbReference>
<dbReference type="Gene3D" id="1.10.10.10">
    <property type="entry name" value="Winged helix-like DNA-binding domain superfamily/Winged helix DNA-binding domain"/>
    <property type="match status" value="1"/>
</dbReference>
<dbReference type="InterPro" id="IPR005471">
    <property type="entry name" value="Tscrpt_reg_IclR_N"/>
</dbReference>
<keyword evidence="1" id="KW-0805">Transcription regulation</keyword>
<evidence type="ECO:0000256" key="1">
    <source>
        <dbReference type="ARBA" id="ARBA00023015"/>
    </source>
</evidence>
<dbReference type="Proteomes" id="UP000049983">
    <property type="component" value="Unassembled WGS sequence"/>
</dbReference>
<dbReference type="GO" id="GO:0003677">
    <property type="term" value="F:DNA binding"/>
    <property type="evidence" value="ECO:0007669"/>
    <property type="project" value="UniProtKB-KW"/>
</dbReference>
<evidence type="ECO:0000313" key="7">
    <source>
        <dbReference type="Proteomes" id="UP000049983"/>
    </source>
</evidence>
<dbReference type="InterPro" id="IPR029016">
    <property type="entry name" value="GAF-like_dom_sf"/>
</dbReference>
<dbReference type="InterPro" id="IPR036390">
    <property type="entry name" value="WH_DNA-bd_sf"/>
</dbReference>
<dbReference type="GeneID" id="97670532"/>
<keyword evidence="7" id="KW-1185">Reference proteome</keyword>
<sequence length="252" mass="27654">MAGFDRYDNILKLFIHQRSSWTAIDIAHELGGAQSTVYRTVRELVAAGFLESTIEAHYRLGPAFLEFEYSMRASDPLVRSGAIFLETLVEQAGVSCSAVLARLYGNRVMCVADAHSSDVTQETSFKRGRPMPILLSATSKAILAGLPGRRREQLFDAVGPENPEERQSLTEELKNIKKRGISITSGELDKGAVGLASLVRNQSLGINASLSLILATKDYDESIKPRLLSLLTSNAKLIENFMEDAHKGMLQP</sequence>
<feature type="domain" description="HTH iclR-type" evidence="4">
    <location>
        <begin position="1"/>
        <end position="62"/>
    </location>
</feature>
<organism evidence="6 7">
    <name type="scientific">Roseibium album</name>
    <dbReference type="NCBI Taxonomy" id="311410"/>
    <lineage>
        <taxon>Bacteria</taxon>
        <taxon>Pseudomonadati</taxon>
        <taxon>Pseudomonadota</taxon>
        <taxon>Alphaproteobacteria</taxon>
        <taxon>Hyphomicrobiales</taxon>
        <taxon>Stappiaceae</taxon>
        <taxon>Roseibium</taxon>
    </lineage>
</organism>
<dbReference type="EMBL" id="CXWC01000011">
    <property type="protein sequence ID" value="CTQ72278.1"/>
    <property type="molecule type" value="Genomic_DNA"/>
</dbReference>
<evidence type="ECO:0000256" key="3">
    <source>
        <dbReference type="ARBA" id="ARBA00023163"/>
    </source>
</evidence>
<dbReference type="Pfam" id="PF09339">
    <property type="entry name" value="HTH_IclR"/>
    <property type="match status" value="1"/>
</dbReference>
<reference evidence="7" key="1">
    <citation type="submission" date="2015-07" db="EMBL/GenBank/DDBJ databases">
        <authorList>
            <person name="Rodrigo-Torres Lidia"/>
            <person name="Arahal R.David."/>
        </authorList>
    </citation>
    <scope>NUCLEOTIDE SEQUENCE [LARGE SCALE GENOMIC DNA]</scope>
    <source>
        <strain evidence="7">CECT 5096</strain>
    </source>
</reference>
<dbReference type="PANTHER" id="PTHR30136">
    <property type="entry name" value="HELIX-TURN-HELIX TRANSCRIPTIONAL REGULATOR, ICLR FAMILY"/>
    <property type="match status" value="1"/>
</dbReference>
<dbReference type="InterPro" id="IPR050707">
    <property type="entry name" value="HTH_MetabolicPath_Reg"/>
</dbReference>
<gene>
    <name evidence="6" type="ORF">LA5096_03179</name>
</gene>
<dbReference type="SUPFAM" id="SSF55781">
    <property type="entry name" value="GAF domain-like"/>
    <property type="match status" value="1"/>
</dbReference>
<dbReference type="SUPFAM" id="SSF46785">
    <property type="entry name" value="Winged helix' DNA-binding domain"/>
    <property type="match status" value="1"/>
</dbReference>
<dbReference type="Pfam" id="PF01614">
    <property type="entry name" value="IclR_C"/>
    <property type="match status" value="1"/>
</dbReference>
<dbReference type="PROSITE" id="PS51077">
    <property type="entry name" value="HTH_ICLR"/>
    <property type="match status" value="1"/>
</dbReference>
<evidence type="ECO:0000259" key="4">
    <source>
        <dbReference type="PROSITE" id="PS51077"/>
    </source>
</evidence>
<dbReference type="Gene3D" id="3.30.450.40">
    <property type="match status" value="1"/>
</dbReference>
<dbReference type="InterPro" id="IPR036388">
    <property type="entry name" value="WH-like_DNA-bd_sf"/>
</dbReference>
<dbReference type="SMART" id="SM00346">
    <property type="entry name" value="HTH_ICLR"/>
    <property type="match status" value="1"/>
</dbReference>
<name>A0A0M6ZN53_9HYPH</name>
<keyword evidence="3" id="KW-0804">Transcription</keyword>
<dbReference type="PANTHER" id="PTHR30136:SF24">
    <property type="entry name" value="HTH-TYPE TRANSCRIPTIONAL REPRESSOR ALLR"/>
    <property type="match status" value="1"/>
</dbReference>
<protein>
    <submittedName>
        <fullName evidence="6">Beta-ketoadipate pathway transcriptional regulators, PcaR/PcaU/PobR family</fullName>
    </submittedName>
</protein>
<feature type="domain" description="IclR-ED" evidence="5">
    <location>
        <begin position="56"/>
        <end position="244"/>
    </location>
</feature>
<evidence type="ECO:0000313" key="6">
    <source>
        <dbReference type="EMBL" id="CTQ72278.1"/>
    </source>
</evidence>
<dbReference type="GO" id="GO:0045892">
    <property type="term" value="P:negative regulation of DNA-templated transcription"/>
    <property type="evidence" value="ECO:0007669"/>
    <property type="project" value="TreeGrafter"/>
</dbReference>
<evidence type="ECO:0000259" key="5">
    <source>
        <dbReference type="PROSITE" id="PS51078"/>
    </source>
</evidence>
<evidence type="ECO:0000256" key="2">
    <source>
        <dbReference type="ARBA" id="ARBA00023125"/>
    </source>
</evidence>
<keyword evidence="2" id="KW-0238">DNA-binding</keyword>
<dbReference type="AlphaFoldDB" id="A0A0M6ZN53"/>
<proteinExistence type="predicted"/>
<dbReference type="RefSeq" id="WP_055110934.1">
    <property type="nucleotide sequence ID" value="NZ_CXWA01000006.1"/>
</dbReference>
<dbReference type="InterPro" id="IPR014757">
    <property type="entry name" value="Tscrpt_reg_IclR_C"/>
</dbReference>
<dbReference type="PROSITE" id="PS51078">
    <property type="entry name" value="ICLR_ED"/>
    <property type="match status" value="1"/>
</dbReference>
<dbReference type="STRING" id="311410.LA5095_00038"/>